<reference evidence="1" key="1">
    <citation type="submission" date="2023-11" db="EMBL/GenBank/DDBJ databases">
        <title>Gracilibacillus pellucida a moderately halophilic bacterium isolated from saline soil in Xinjiang province.</title>
        <authorList>
            <person name="Zhang Z."/>
            <person name="Tan F."/>
            <person name="Wang Y."/>
            <person name="Xia M."/>
        </authorList>
    </citation>
    <scope>NUCLEOTIDE SEQUENCE</scope>
    <source>
        <strain evidence="1">S3-1-1</strain>
    </source>
</reference>
<name>A0ACC6M0C9_9BACI</name>
<gene>
    <name evidence="1" type="ORF">SH601_00090</name>
</gene>
<protein>
    <submittedName>
        <fullName evidence="1">DUF4825 domain-containing protein</fullName>
    </submittedName>
</protein>
<comment type="caution">
    <text evidence="1">The sequence shown here is derived from an EMBL/GenBank/DDBJ whole genome shotgun (WGS) entry which is preliminary data.</text>
</comment>
<proteinExistence type="predicted"/>
<evidence type="ECO:0000313" key="1">
    <source>
        <dbReference type="EMBL" id="MDX8044371.1"/>
    </source>
</evidence>
<keyword evidence="2" id="KW-1185">Reference proteome</keyword>
<evidence type="ECO:0000313" key="2">
    <source>
        <dbReference type="Proteomes" id="UP001277972"/>
    </source>
</evidence>
<dbReference type="Proteomes" id="UP001277972">
    <property type="component" value="Unassembled WGS sequence"/>
</dbReference>
<dbReference type="EMBL" id="JAWZSR010000001">
    <property type="protein sequence ID" value="MDX8044371.1"/>
    <property type="molecule type" value="Genomic_DNA"/>
</dbReference>
<accession>A0ACC6M0C9</accession>
<organism evidence="1 2">
    <name type="scientific">Gracilibacillus pellucidus</name>
    <dbReference type="NCBI Taxonomy" id="3095368"/>
    <lineage>
        <taxon>Bacteria</taxon>
        <taxon>Bacillati</taxon>
        <taxon>Bacillota</taxon>
        <taxon>Bacilli</taxon>
        <taxon>Bacillales</taxon>
        <taxon>Bacillaceae</taxon>
        <taxon>Gracilibacillus</taxon>
    </lineage>
</organism>
<sequence>MRQILTFMLFSLLMMVLLSGCNADANNANVDLFQYKDSYVGDNSAVVNTVVQLQGADYFKGIELETKEEPYGIMVNYDWEEAELNDKETVIYNASYLFTLIQNVDWVTFHFETIDGMESYKIMRADLQEWYGVELSEIDNEDKLEQLIEEALEDDTKIDRLLNE</sequence>